<evidence type="ECO:0000256" key="1">
    <source>
        <dbReference type="SAM" id="Phobius"/>
    </source>
</evidence>
<name>A0ABP9ME70_9GAMM</name>
<dbReference type="RefSeq" id="WP_077926001.1">
    <property type="nucleotide sequence ID" value="NZ_BAABKE010000001.1"/>
</dbReference>
<keyword evidence="1" id="KW-1133">Transmembrane helix</keyword>
<feature type="domain" description="YdbS-like PH" evidence="2">
    <location>
        <begin position="127"/>
        <end position="194"/>
    </location>
</feature>
<organism evidence="3 4">
    <name type="scientific">Wohlfahrtiimonas larvae</name>
    <dbReference type="NCBI Taxonomy" id="1157986"/>
    <lineage>
        <taxon>Bacteria</taxon>
        <taxon>Pseudomonadati</taxon>
        <taxon>Pseudomonadota</taxon>
        <taxon>Gammaproteobacteria</taxon>
        <taxon>Cardiobacteriales</taxon>
        <taxon>Ignatzschineriaceae</taxon>
        <taxon>Wohlfahrtiimonas</taxon>
    </lineage>
</organism>
<reference evidence="4" key="1">
    <citation type="journal article" date="2019" name="Int. J. Syst. Evol. Microbiol.">
        <title>The Global Catalogue of Microorganisms (GCM) 10K type strain sequencing project: providing services to taxonomists for standard genome sequencing and annotation.</title>
        <authorList>
            <consortium name="The Broad Institute Genomics Platform"/>
            <consortium name="The Broad Institute Genome Sequencing Center for Infectious Disease"/>
            <person name="Wu L."/>
            <person name="Ma J."/>
        </authorList>
    </citation>
    <scope>NUCLEOTIDE SEQUENCE [LARGE SCALE GENOMIC DNA]</scope>
    <source>
        <strain evidence="4">JCM 18424</strain>
    </source>
</reference>
<evidence type="ECO:0000313" key="3">
    <source>
        <dbReference type="EMBL" id="GAA5093671.1"/>
    </source>
</evidence>
<feature type="transmembrane region" description="Helical" evidence="1">
    <location>
        <begin position="24"/>
        <end position="42"/>
    </location>
</feature>
<keyword evidence="1" id="KW-0812">Transmembrane</keyword>
<feature type="transmembrane region" description="Helical" evidence="1">
    <location>
        <begin position="109"/>
        <end position="132"/>
    </location>
</feature>
<dbReference type="InterPro" id="IPR005182">
    <property type="entry name" value="YdbS-like_PH"/>
</dbReference>
<keyword evidence="1" id="KW-0472">Membrane</keyword>
<evidence type="ECO:0000313" key="4">
    <source>
        <dbReference type="Proteomes" id="UP001500631"/>
    </source>
</evidence>
<keyword evidence="4" id="KW-1185">Reference proteome</keyword>
<dbReference type="EMBL" id="BAABKE010000001">
    <property type="protein sequence ID" value="GAA5093671.1"/>
    <property type="molecule type" value="Genomic_DNA"/>
</dbReference>
<gene>
    <name evidence="3" type="ORF">GCM10023338_01050</name>
</gene>
<comment type="caution">
    <text evidence="3">The sequence shown here is derived from an EMBL/GenBank/DDBJ whole genome shotgun (WGS) entry which is preliminary data.</text>
</comment>
<accession>A0ABP9ME70</accession>
<dbReference type="Proteomes" id="UP001500631">
    <property type="component" value="Unassembled WGS sequence"/>
</dbReference>
<proteinExistence type="predicted"/>
<sequence>MLFIRKDDGLANNEEVVLQQYTHWWIFVVPIMILLFGFYLWLKAVSKGSFSLYSLLMIDEPKTVANTISYQIQSYIYQLSILIKNNMPNVIYEFLSQTRLHPRKWLSQIIIFYALYRLIRATLTFITTQLVVTNQRVMIRTGLFKPQIVEFPRMHIDAFHIKKGLLSQFLDVGTLIIQASGGLTAKLPAIKAPEELTTHVIESDDYDVNTR</sequence>
<protein>
    <recommendedName>
        <fullName evidence="2">YdbS-like PH domain-containing protein</fullName>
    </recommendedName>
</protein>
<evidence type="ECO:0000259" key="2">
    <source>
        <dbReference type="Pfam" id="PF03703"/>
    </source>
</evidence>
<dbReference type="Pfam" id="PF03703">
    <property type="entry name" value="bPH_2"/>
    <property type="match status" value="1"/>
</dbReference>